<gene>
    <name evidence="1" type="ORF">ASIM_LOCUS5052</name>
</gene>
<sequence length="64" mass="7564">MIRQQSQKKRKKQDLITVLKVFNRTTWHASVTLLVPPVRCWPVISLENNFLFFQLATFIFSQNG</sequence>
<name>A0A3P6NFQ9_ANISI</name>
<reference evidence="1 2" key="1">
    <citation type="submission" date="2018-11" db="EMBL/GenBank/DDBJ databases">
        <authorList>
            <consortium name="Pathogen Informatics"/>
        </authorList>
    </citation>
    <scope>NUCLEOTIDE SEQUENCE [LARGE SCALE GENOMIC DNA]</scope>
</reference>
<protein>
    <submittedName>
        <fullName evidence="1">Uncharacterized protein</fullName>
    </submittedName>
</protein>
<accession>A0A3P6NFQ9</accession>
<proteinExistence type="predicted"/>
<keyword evidence="2" id="KW-1185">Reference proteome</keyword>
<dbReference type="EMBL" id="UYRR01009487">
    <property type="protein sequence ID" value="VDK24926.1"/>
    <property type="molecule type" value="Genomic_DNA"/>
</dbReference>
<evidence type="ECO:0000313" key="1">
    <source>
        <dbReference type="EMBL" id="VDK24926.1"/>
    </source>
</evidence>
<evidence type="ECO:0000313" key="2">
    <source>
        <dbReference type="Proteomes" id="UP000267096"/>
    </source>
</evidence>
<dbReference type="AlphaFoldDB" id="A0A3P6NFQ9"/>
<organism evidence="1 2">
    <name type="scientific">Anisakis simplex</name>
    <name type="common">Herring worm</name>
    <dbReference type="NCBI Taxonomy" id="6269"/>
    <lineage>
        <taxon>Eukaryota</taxon>
        <taxon>Metazoa</taxon>
        <taxon>Ecdysozoa</taxon>
        <taxon>Nematoda</taxon>
        <taxon>Chromadorea</taxon>
        <taxon>Rhabditida</taxon>
        <taxon>Spirurina</taxon>
        <taxon>Ascaridomorpha</taxon>
        <taxon>Ascaridoidea</taxon>
        <taxon>Anisakidae</taxon>
        <taxon>Anisakis</taxon>
        <taxon>Anisakis simplex complex</taxon>
    </lineage>
</organism>
<dbReference type="Proteomes" id="UP000267096">
    <property type="component" value="Unassembled WGS sequence"/>
</dbReference>